<dbReference type="Pfam" id="PF03129">
    <property type="entry name" value="HGTP_anticodon"/>
    <property type="match status" value="1"/>
</dbReference>
<comment type="catalytic activity">
    <reaction evidence="17">
        <text>tRNA(Thr) + L-threonine + ATP = L-threonyl-tRNA(Thr) + AMP + diphosphate + H(+)</text>
        <dbReference type="Rhea" id="RHEA:24624"/>
        <dbReference type="Rhea" id="RHEA-COMP:9670"/>
        <dbReference type="Rhea" id="RHEA-COMP:9704"/>
        <dbReference type="ChEBI" id="CHEBI:15378"/>
        <dbReference type="ChEBI" id="CHEBI:30616"/>
        <dbReference type="ChEBI" id="CHEBI:33019"/>
        <dbReference type="ChEBI" id="CHEBI:57926"/>
        <dbReference type="ChEBI" id="CHEBI:78442"/>
        <dbReference type="ChEBI" id="CHEBI:78534"/>
        <dbReference type="ChEBI" id="CHEBI:456215"/>
        <dbReference type="EC" id="6.1.1.3"/>
    </reaction>
</comment>
<evidence type="ECO:0000256" key="3">
    <source>
        <dbReference type="ARBA" id="ARBA00013163"/>
    </source>
</evidence>
<dbReference type="Proteomes" id="UP000789570">
    <property type="component" value="Unassembled WGS sequence"/>
</dbReference>
<dbReference type="InterPro" id="IPR018163">
    <property type="entry name" value="Thr/Ala-tRNA-synth_IIc_edit"/>
</dbReference>
<dbReference type="PANTHER" id="PTHR11451:SF44">
    <property type="entry name" value="THREONINE--TRNA LIGASE, CHLOROPLASTIC_MITOCHONDRIAL 2"/>
    <property type="match status" value="1"/>
</dbReference>
<dbReference type="SUPFAM" id="SSF55186">
    <property type="entry name" value="ThrRS/AlaRS common domain"/>
    <property type="match status" value="2"/>
</dbReference>
<keyword evidence="10" id="KW-0067">ATP-binding</keyword>
<keyword evidence="12" id="KW-0648">Protein biosynthesis</keyword>
<dbReference type="Gene3D" id="3.30.980.10">
    <property type="entry name" value="Threonyl-trna Synthetase, Chain A, domain 2"/>
    <property type="match status" value="1"/>
</dbReference>
<evidence type="ECO:0000256" key="15">
    <source>
        <dbReference type="ARBA" id="ARBA00023146"/>
    </source>
</evidence>
<keyword evidence="14" id="KW-0496">Mitochondrion</keyword>
<dbReference type="PROSITE" id="PS51880">
    <property type="entry name" value="TGS"/>
    <property type="match status" value="1"/>
</dbReference>
<accession>A0A9N8VGW1</accession>
<dbReference type="CDD" id="cd01667">
    <property type="entry name" value="TGS_ThrRS"/>
    <property type="match status" value="1"/>
</dbReference>
<dbReference type="GO" id="GO:0006435">
    <property type="term" value="P:threonyl-tRNA aminoacylation"/>
    <property type="evidence" value="ECO:0007669"/>
    <property type="project" value="InterPro"/>
</dbReference>
<dbReference type="SUPFAM" id="SSF55681">
    <property type="entry name" value="Class II aaRS and biotin synthetases"/>
    <property type="match status" value="1"/>
</dbReference>
<dbReference type="Pfam" id="PF00587">
    <property type="entry name" value="tRNA-synt_2b"/>
    <property type="match status" value="1"/>
</dbReference>
<evidence type="ECO:0000256" key="16">
    <source>
        <dbReference type="ARBA" id="ARBA00031900"/>
    </source>
</evidence>
<keyword evidence="11" id="KW-0694">RNA-binding</keyword>
<name>A0A9N8VGW1_9GLOM</name>
<dbReference type="InterPro" id="IPR045864">
    <property type="entry name" value="aa-tRNA-synth_II/BPL/LPL"/>
</dbReference>
<dbReference type="InterPro" id="IPR012676">
    <property type="entry name" value="TGS-like"/>
</dbReference>
<reference evidence="20" key="1">
    <citation type="submission" date="2021-06" db="EMBL/GenBank/DDBJ databases">
        <authorList>
            <person name="Kallberg Y."/>
            <person name="Tangrot J."/>
            <person name="Rosling A."/>
        </authorList>
    </citation>
    <scope>NUCLEOTIDE SEQUENCE</scope>
    <source>
        <strain evidence="20">UK204</strain>
    </source>
</reference>
<dbReference type="HAMAP" id="MF_00184">
    <property type="entry name" value="Thr_tRNA_synth"/>
    <property type="match status" value="1"/>
</dbReference>
<sequence>MFSHHQRNVKWNNLILYRTSDKQFSFKLYRNISTDNIRRRMLIWETEKKRKDHLNVQSQNAINITLKDGTVKKGISGIVTPLECAKSISLKLANDSILALINSRELYDMNRPITDSCTLQFIPSKMNDSTTKEVFWHSTSHLLGLALETKYGDDILLCDGPSLKQGGFFYEFLLKKHTDQLDNGLGNISKMDKLHEIIAQLIRSPKFRRDPFSLEELQEILKIMYECASKKYPFERLVVSKDVAYDIFANNPFKLYYLSKIPDNEQIALYKCGSFIDLCRGPHISHTGHIRAIDLLKCANAYWTPDLDNDKSSPQSIVRIYGISFPNAQELKAWNQEQELAQKRDHRIIAKSQRLFMTHPLSPGSAFMLPHGTRIFQKLQNYIRIKYKEFGYEEVMTPMIFKKELWETSGHWQNYRTEMFAVQHNSNQNDNDIYGLKPMNCPGHCLIFDSAPKSYRDLPLRLADFGSLHRNETSGALTGLTRVRQFHQDDAHIFCRESQIFEEISATLSFIDIVYKDLRFPHYEILLSTRPEKNFIGEIKEWDHAEDALKKALNATGRKWSTNFGDAAFYGPKIDIKVEDALHRMHQTATVQLDFQLPQRFRLKYCDENGENKTPIIIHRAILGSVERIMAILTEHTGGKWPFWLSPRQAIILPIGGSKFIDYAEHVCNSLKSGNLQHNYFVDVDRSENSLNKMIKTAQLSQYNFILVIGEKERDTQTLNVRRDGELLGNMSIDELLKHFNDSHNSRL</sequence>
<dbReference type="PANTHER" id="PTHR11451">
    <property type="entry name" value="THREONINE-TRNA LIGASE"/>
    <property type="match status" value="1"/>
</dbReference>
<dbReference type="InterPro" id="IPR004154">
    <property type="entry name" value="Anticodon-bd"/>
</dbReference>
<evidence type="ECO:0000256" key="17">
    <source>
        <dbReference type="ARBA" id="ARBA00049515"/>
    </source>
</evidence>
<evidence type="ECO:0000256" key="6">
    <source>
        <dbReference type="ARBA" id="ARBA00022598"/>
    </source>
</evidence>
<keyword evidence="13" id="KW-0809">Transit peptide</keyword>
<feature type="domain" description="TGS" evidence="19">
    <location>
        <begin position="60"/>
        <end position="123"/>
    </location>
</feature>
<dbReference type="InterPro" id="IPR002320">
    <property type="entry name" value="Thr-tRNA-ligase_IIa"/>
</dbReference>
<dbReference type="SUPFAM" id="SSF81271">
    <property type="entry name" value="TGS-like"/>
    <property type="match status" value="1"/>
</dbReference>
<dbReference type="GO" id="GO:0046872">
    <property type="term" value="F:metal ion binding"/>
    <property type="evidence" value="ECO:0007669"/>
    <property type="project" value="UniProtKB-KW"/>
</dbReference>
<evidence type="ECO:0000256" key="11">
    <source>
        <dbReference type="ARBA" id="ARBA00022884"/>
    </source>
</evidence>
<protein>
    <recommendedName>
        <fullName evidence="3">threonine--tRNA ligase</fullName>
        <ecNumber evidence="3">6.1.1.3</ecNumber>
    </recommendedName>
    <alternativeName>
        <fullName evidence="16">Threonyl-tRNA synthetase</fullName>
    </alternativeName>
</protein>
<keyword evidence="6" id="KW-0436">Ligase</keyword>
<keyword evidence="9" id="KW-0862">Zinc</keyword>
<dbReference type="AlphaFoldDB" id="A0A9N8VGW1"/>
<keyword evidence="15" id="KW-0030">Aminoacyl-tRNA synthetase</keyword>
<dbReference type="SMART" id="SM00863">
    <property type="entry name" value="tRNA_SAD"/>
    <property type="match status" value="1"/>
</dbReference>
<keyword evidence="4" id="KW-0963">Cytoplasm</keyword>
<dbReference type="InterPro" id="IPR033728">
    <property type="entry name" value="ThrRS_core"/>
</dbReference>
<dbReference type="Gene3D" id="3.40.50.800">
    <property type="entry name" value="Anticodon-binding domain"/>
    <property type="match status" value="1"/>
</dbReference>
<dbReference type="NCBIfam" id="TIGR00418">
    <property type="entry name" value="thrS"/>
    <property type="match status" value="1"/>
</dbReference>
<evidence type="ECO:0000256" key="14">
    <source>
        <dbReference type="ARBA" id="ARBA00023128"/>
    </source>
</evidence>
<dbReference type="FunFam" id="3.30.930.10:FF:000039">
    <property type="entry name" value="Threonyl-tRNA synthetase, mitochondrial"/>
    <property type="match status" value="1"/>
</dbReference>
<dbReference type="SUPFAM" id="SSF52954">
    <property type="entry name" value="Class II aaRS ABD-related"/>
    <property type="match status" value="1"/>
</dbReference>
<dbReference type="GO" id="GO:0004829">
    <property type="term" value="F:threonine-tRNA ligase activity"/>
    <property type="evidence" value="ECO:0007669"/>
    <property type="project" value="UniProtKB-EC"/>
</dbReference>
<evidence type="ECO:0000256" key="5">
    <source>
        <dbReference type="ARBA" id="ARBA00022555"/>
    </source>
</evidence>
<evidence type="ECO:0000256" key="1">
    <source>
        <dbReference type="ARBA" id="ARBA00004305"/>
    </source>
</evidence>
<organism evidence="20 21">
    <name type="scientific">Funneliformis caledonium</name>
    <dbReference type="NCBI Taxonomy" id="1117310"/>
    <lineage>
        <taxon>Eukaryota</taxon>
        <taxon>Fungi</taxon>
        <taxon>Fungi incertae sedis</taxon>
        <taxon>Mucoromycota</taxon>
        <taxon>Glomeromycotina</taxon>
        <taxon>Glomeromycetes</taxon>
        <taxon>Glomerales</taxon>
        <taxon>Glomeraceae</taxon>
        <taxon>Funneliformis</taxon>
    </lineage>
</organism>
<evidence type="ECO:0000256" key="9">
    <source>
        <dbReference type="ARBA" id="ARBA00022833"/>
    </source>
</evidence>
<evidence type="ECO:0000313" key="20">
    <source>
        <dbReference type="EMBL" id="CAG8452651.1"/>
    </source>
</evidence>
<evidence type="ECO:0000259" key="19">
    <source>
        <dbReference type="PROSITE" id="PS51880"/>
    </source>
</evidence>
<dbReference type="InterPro" id="IPR036621">
    <property type="entry name" value="Anticodon-bd_dom_sf"/>
</dbReference>
<dbReference type="Gene3D" id="3.10.20.30">
    <property type="match status" value="1"/>
</dbReference>
<dbReference type="InterPro" id="IPR012947">
    <property type="entry name" value="tRNA_SAD"/>
</dbReference>
<evidence type="ECO:0000256" key="2">
    <source>
        <dbReference type="ARBA" id="ARBA00008226"/>
    </source>
</evidence>
<evidence type="ECO:0000259" key="18">
    <source>
        <dbReference type="PROSITE" id="PS50862"/>
    </source>
</evidence>
<dbReference type="InterPro" id="IPR012675">
    <property type="entry name" value="Beta-grasp_dom_sf"/>
</dbReference>
<dbReference type="EMBL" id="CAJVPQ010000164">
    <property type="protein sequence ID" value="CAG8452651.1"/>
    <property type="molecule type" value="Genomic_DNA"/>
</dbReference>
<evidence type="ECO:0000256" key="12">
    <source>
        <dbReference type="ARBA" id="ARBA00022917"/>
    </source>
</evidence>
<dbReference type="PRINTS" id="PR01047">
    <property type="entry name" value="TRNASYNTHTHR"/>
</dbReference>
<comment type="similarity">
    <text evidence="2">Belongs to the class-II aminoacyl-tRNA synthetase family.</text>
</comment>
<dbReference type="GO" id="GO:0005524">
    <property type="term" value="F:ATP binding"/>
    <property type="evidence" value="ECO:0007669"/>
    <property type="project" value="UniProtKB-KW"/>
</dbReference>
<dbReference type="InterPro" id="IPR047246">
    <property type="entry name" value="ThrRS_anticodon"/>
</dbReference>
<dbReference type="CDD" id="cd00860">
    <property type="entry name" value="ThrRS_anticodon"/>
    <property type="match status" value="1"/>
</dbReference>
<gene>
    <name evidence="20" type="ORF">FCALED_LOCUS1322</name>
</gene>
<dbReference type="GO" id="GO:0000049">
    <property type="term" value="F:tRNA binding"/>
    <property type="evidence" value="ECO:0007669"/>
    <property type="project" value="UniProtKB-KW"/>
</dbReference>
<dbReference type="OrthoDB" id="5423599at2759"/>
<evidence type="ECO:0000256" key="4">
    <source>
        <dbReference type="ARBA" id="ARBA00022490"/>
    </source>
</evidence>
<keyword evidence="21" id="KW-1185">Reference proteome</keyword>
<dbReference type="InterPro" id="IPR004095">
    <property type="entry name" value="TGS"/>
</dbReference>
<dbReference type="PROSITE" id="PS50862">
    <property type="entry name" value="AA_TRNA_LIGASE_II"/>
    <property type="match status" value="1"/>
</dbReference>
<evidence type="ECO:0000256" key="13">
    <source>
        <dbReference type="ARBA" id="ARBA00022946"/>
    </source>
</evidence>
<dbReference type="GO" id="GO:0005759">
    <property type="term" value="C:mitochondrial matrix"/>
    <property type="evidence" value="ECO:0007669"/>
    <property type="project" value="UniProtKB-SubCell"/>
</dbReference>
<dbReference type="EC" id="6.1.1.3" evidence="3"/>
<keyword evidence="7" id="KW-0479">Metal-binding</keyword>
<evidence type="ECO:0000313" key="21">
    <source>
        <dbReference type="Proteomes" id="UP000789570"/>
    </source>
</evidence>
<dbReference type="Pfam" id="PF02824">
    <property type="entry name" value="TGS"/>
    <property type="match status" value="1"/>
</dbReference>
<proteinExistence type="inferred from homology"/>
<evidence type="ECO:0000256" key="8">
    <source>
        <dbReference type="ARBA" id="ARBA00022741"/>
    </source>
</evidence>
<comment type="subcellular location">
    <subcellularLocation>
        <location evidence="1">Mitochondrion matrix</location>
    </subcellularLocation>
</comment>
<dbReference type="InterPro" id="IPR006195">
    <property type="entry name" value="aa-tRNA-synth_II"/>
</dbReference>
<feature type="domain" description="Aminoacyl-transfer RNA synthetases class-II family profile" evidence="18">
    <location>
        <begin position="336"/>
        <end position="642"/>
    </location>
</feature>
<dbReference type="Gene3D" id="3.30.930.10">
    <property type="entry name" value="Bira Bifunctional Protein, Domain 2"/>
    <property type="match status" value="1"/>
</dbReference>
<comment type="caution">
    <text evidence="20">The sequence shown here is derived from an EMBL/GenBank/DDBJ whole genome shotgun (WGS) entry which is preliminary data.</text>
</comment>
<evidence type="ECO:0000256" key="10">
    <source>
        <dbReference type="ARBA" id="ARBA00022840"/>
    </source>
</evidence>
<evidence type="ECO:0000256" key="7">
    <source>
        <dbReference type="ARBA" id="ARBA00022723"/>
    </source>
</evidence>
<keyword evidence="8" id="KW-0547">Nucleotide-binding</keyword>
<dbReference type="Pfam" id="PF07973">
    <property type="entry name" value="tRNA_SAD"/>
    <property type="match status" value="1"/>
</dbReference>
<dbReference type="InterPro" id="IPR002314">
    <property type="entry name" value="aa-tRNA-synt_IIb"/>
</dbReference>
<dbReference type="CDD" id="cd00771">
    <property type="entry name" value="ThrRS_core"/>
    <property type="match status" value="1"/>
</dbReference>
<keyword evidence="5" id="KW-0820">tRNA-binding</keyword>